<dbReference type="Gene3D" id="3.40.50.10580">
    <property type="entry name" value="ATPase, V1 complex, subunit F"/>
    <property type="match status" value="1"/>
</dbReference>
<dbReference type="RefSeq" id="WP_117330079.1">
    <property type="nucleotide sequence ID" value="NZ_QUWK01000006.1"/>
</dbReference>
<dbReference type="PANTHER" id="PTHR13861:SF2">
    <property type="entry name" value="V-TYPE PROTON ATPASE SUBUNIT F"/>
    <property type="match status" value="1"/>
</dbReference>
<reference evidence="5 6" key="2">
    <citation type="submission" date="2018-09" db="EMBL/GenBank/DDBJ databases">
        <title>Genome of Sphaerochaeta halotolerans strain 4-11.</title>
        <authorList>
            <person name="Nazina T.N."/>
            <person name="Sokolova D.S."/>
        </authorList>
    </citation>
    <scope>NUCLEOTIDE SEQUENCE [LARGE SCALE GENOMIC DNA]</scope>
    <source>
        <strain evidence="5 6">4-11</strain>
    </source>
</reference>
<sequence length="100" mass="10917">MKYFVIGDEDTVLGFSLVGVFGMEATNAQQAKRAWDKAVEDSQNGIIIITDEVANMIRPIVDQFLFSESFPLVVEIPSPRSKEGGTDLRALVNKAIGVSL</sequence>
<comment type="similarity">
    <text evidence="1">Belongs to the V-ATPase F subunit family.</text>
</comment>
<evidence type="ECO:0000256" key="2">
    <source>
        <dbReference type="ARBA" id="ARBA00022448"/>
    </source>
</evidence>
<name>A0A372MI72_9SPIR</name>
<keyword evidence="4" id="KW-0406">Ion transport</keyword>
<keyword evidence="2" id="KW-0813">Transport</keyword>
<dbReference type="Pfam" id="PF01990">
    <property type="entry name" value="ATP-synt_F"/>
    <property type="match status" value="1"/>
</dbReference>
<dbReference type="PANTHER" id="PTHR13861">
    <property type="entry name" value="VACUOLAR ATP SYNTHASE SUBUNIT F"/>
    <property type="match status" value="1"/>
</dbReference>
<keyword evidence="6" id="KW-1185">Reference proteome</keyword>
<dbReference type="EMBL" id="QUWK01000006">
    <property type="protein sequence ID" value="RFU94870.1"/>
    <property type="molecule type" value="Genomic_DNA"/>
</dbReference>
<gene>
    <name evidence="5" type="ORF">DYP60_06455</name>
</gene>
<proteinExistence type="inferred from homology"/>
<dbReference type="GO" id="GO:0016020">
    <property type="term" value="C:membrane"/>
    <property type="evidence" value="ECO:0007669"/>
    <property type="project" value="TreeGrafter"/>
</dbReference>
<dbReference type="AlphaFoldDB" id="A0A372MI72"/>
<evidence type="ECO:0000256" key="1">
    <source>
        <dbReference type="ARBA" id="ARBA00010148"/>
    </source>
</evidence>
<dbReference type="SUPFAM" id="SSF159468">
    <property type="entry name" value="AtpF-like"/>
    <property type="match status" value="1"/>
</dbReference>
<protein>
    <submittedName>
        <fullName evidence="5">ATPase</fullName>
    </submittedName>
</protein>
<evidence type="ECO:0000256" key="3">
    <source>
        <dbReference type="ARBA" id="ARBA00022781"/>
    </source>
</evidence>
<organism evidence="5 6">
    <name type="scientific">Sphaerochaeta halotolerans</name>
    <dbReference type="NCBI Taxonomy" id="2293840"/>
    <lineage>
        <taxon>Bacteria</taxon>
        <taxon>Pseudomonadati</taxon>
        <taxon>Spirochaetota</taxon>
        <taxon>Spirochaetia</taxon>
        <taxon>Spirochaetales</taxon>
        <taxon>Sphaerochaetaceae</taxon>
        <taxon>Sphaerochaeta</taxon>
    </lineage>
</organism>
<keyword evidence="3" id="KW-0375">Hydrogen ion transport</keyword>
<dbReference type="InterPro" id="IPR036906">
    <property type="entry name" value="ATPase_V1_fsu_sf"/>
</dbReference>
<dbReference type="InterPro" id="IPR008218">
    <property type="entry name" value="ATPase_V1-cplx_f_g_su"/>
</dbReference>
<accession>A0A372MI72</accession>
<dbReference type="GO" id="GO:0046961">
    <property type="term" value="F:proton-transporting ATPase activity, rotational mechanism"/>
    <property type="evidence" value="ECO:0007669"/>
    <property type="project" value="InterPro"/>
</dbReference>
<evidence type="ECO:0000313" key="6">
    <source>
        <dbReference type="Proteomes" id="UP000264002"/>
    </source>
</evidence>
<dbReference type="Proteomes" id="UP000264002">
    <property type="component" value="Unassembled WGS sequence"/>
</dbReference>
<evidence type="ECO:0000313" key="5">
    <source>
        <dbReference type="EMBL" id="RFU94870.1"/>
    </source>
</evidence>
<reference evidence="6" key="1">
    <citation type="submission" date="2018-08" db="EMBL/GenBank/DDBJ databases">
        <authorList>
            <person name="Grouzdev D.S."/>
            <person name="Krutkina M.S."/>
        </authorList>
    </citation>
    <scope>NUCLEOTIDE SEQUENCE [LARGE SCALE GENOMIC DNA]</scope>
    <source>
        <strain evidence="6">4-11</strain>
    </source>
</reference>
<comment type="caution">
    <text evidence="5">The sequence shown here is derived from an EMBL/GenBank/DDBJ whole genome shotgun (WGS) entry which is preliminary data.</text>
</comment>
<evidence type="ECO:0000256" key="4">
    <source>
        <dbReference type="ARBA" id="ARBA00023065"/>
    </source>
</evidence>